<sequence>MSMHNKHSMVRRALGALALAWATAGAAMAQAPYPTAQAAGDALVDAIATSDDVAMARVLGANYRQVFPAGDHTQAIYRFLAAWADRHDIQSEGDRRAWLAVGLSGWTFPVPMARGGQGQWRFDLQAGVAEMRRRTIGRNELVAIDGVRQLVQAQARYAQGPGQGRYASRLVSRPEHRDGLYWPAADQADAPPFGPDALAMGADTPLDQAYAGYRFRVEAAPDGKDFRVVAWPAQYRRSGVYTFAADASGQVLQRDLGGAGAVGMRTDLAGWQPVAQ</sequence>
<name>A0A0T7CSR8_BORP1</name>
<reference evidence="2 3" key="1">
    <citation type="journal article" date="2012" name="BMC Genomics">
        <title>Comparative genomics of the classical Bordetella subspecies: the evolution and exchange of virulence-associated diversity amongst closely related pathogens.</title>
        <authorList>
            <person name="Park J."/>
            <person name="Zhang Y."/>
            <person name="Buboltz A.M."/>
            <person name="Zhang X."/>
            <person name="Schuster S.C."/>
            <person name="Ahuja U."/>
            <person name="Liu M."/>
            <person name="Miller J.F."/>
            <person name="Sebaihia M."/>
            <person name="Bentley S.D."/>
            <person name="Parkhill J."/>
            <person name="Harvill E.T."/>
        </authorList>
    </citation>
    <scope>NUCLEOTIDE SEQUENCE [LARGE SCALE GENOMIC DNA]</scope>
    <source>
        <strain evidence="3">ATCC 9797 / DSM 5571 / CCUG 30873 / LMG 14455 / NCTC 10739 / 18323</strain>
    </source>
</reference>
<keyword evidence="3" id="KW-1185">Reference proteome</keyword>
<dbReference type="PROSITE" id="PS51318">
    <property type="entry name" value="TAT"/>
    <property type="match status" value="1"/>
</dbReference>
<dbReference type="GeneID" id="69603410"/>
<dbReference type="Proteomes" id="UP000005250">
    <property type="component" value="Chromosome"/>
</dbReference>
<accession>A0A0T7CSR8</accession>
<feature type="chain" id="PRO_5030018878" evidence="1">
    <location>
        <begin position="30"/>
        <end position="276"/>
    </location>
</feature>
<dbReference type="AlphaFoldDB" id="A0A0T7CSR8"/>
<feature type="signal peptide" evidence="1">
    <location>
        <begin position="1"/>
        <end position="29"/>
    </location>
</feature>
<evidence type="ECO:0000313" key="2">
    <source>
        <dbReference type="EMBL" id="CCJ64753.1"/>
    </source>
</evidence>
<dbReference type="EMBL" id="HE965805">
    <property type="protein sequence ID" value="CCJ64753.1"/>
    <property type="molecule type" value="Genomic_DNA"/>
</dbReference>
<dbReference type="HOGENOM" id="CLU_078227_0_0_4"/>
<evidence type="ECO:0000313" key="3">
    <source>
        <dbReference type="Proteomes" id="UP000005250"/>
    </source>
</evidence>
<dbReference type="Pfam" id="PF11453">
    <property type="entry name" value="DUF2950"/>
    <property type="match status" value="1"/>
</dbReference>
<dbReference type="InterPro" id="IPR006311">
    <property type="entry name" value="TAT_signal"/>
</dbReference>
<proteinExistence type="predicted"/>
<gene>
    <name evidence="2" type="ordered locus">BN118_3328</name>
</gene>
<dbReference type="KEGG" id="bper:BN118_3328"/>
<organism evidence="2 3">
    <name type="scientific">Bordetella pertussis (strain ATCC 9797 / DSM 5571 / CCUG 30873 / LMG 14455 / NCTC 10739 / 18323)</name>
    <dbReference type="NCBI Taxonomy" id="568706"/>
    <lineage>
        <taxon>Bacteria</taxon>
        <taxon>Pseudomonadati</taxon>
        <taxon>Pseudomonadota</taxon>
        <taxon>Betaproteobacteria</taxon>
        <taxon>Burkholderiales</taxon>
        <taxon>Alcaligenaceae</taxon>
        <taxon>Bordetella</taxon>
    </lineage>
</organism>
<dbReference type="RefSeq" id="WP_010929747.1">
    <property type="nucleotide sequence ID" value="NC_018518.1"/>
</dbReference>
<protein>
    <submittedName>
        <fullName evidence="2">Exported protein</fullName>
    </submittedName>
</protein>
<evidence type="ECO:0000256" key="1">
    <source>
        <dbReference type="SAM" id="SignalP"/>
    </source>
</evidence>
<dbReference type="eggNOG" id="COG4786">
    <property type="taxonomic scope" value="Bacteria"/>
</dbReference>
<keyword evidence="1" id="KW-0732">Signal</keyword>
<dbReference type="InterPro" id="IPR021556">
    <property type="entry name" value="DUF2950"/>
</dbReference>